<keyword evidence="8" id="KW-0408">Iron</keyword>
<feature type="transmembrane region" description="Helical" evidence="10">
    <location>
        <begin position="71"/>
        <end position="89"/>
    </location>
</feature>
<evidence type="ECO:0000313" key="12">
    <source>
        <dbReference type="EMBL" id="ASV73765.1"/>
    </source>
</evidence>
<organism evidence="12 13">
    <name type="scientific">Thermogutta terrifontis</name>
    <dbReference type="NCBI Taxonomy" id="1331910"/>
    <lineage>
        <taxon>Bacteria</taxon>
        <taxon>Pseudomonadati</taxon>
        <taxon>Planctomycetota</taxon>
        <taxon>Planctomycetia</taxon>
        <taxon>Pirellulales</taxon>
        <taxon>Thermoguttaceae</taxon>
        <taxon>Thermogutta</taxon>
    </lineage>
</organism>
<sequence length="424" mass="48159">MKDQSLAILYFGSVLVIAAWAAIRLVGRGARKSQAIEPTVYALLFLAGGIFASMGRAWGLPNWAKQVIDHFVTPPVLTLLVFTGAFVFLKGLQSRWTPRLAVHMVIGLWLWFLLSLEDRNFAALVLAPDHVAVLLFIAASLAGVVYGLGLAAENDRRRQQNQPVMEAEPYERERIFVWPDLVYIELLAMLAMLGVLLVWSLLMPAPLESPADPTWTPNPAKAPWYFVGLQELLVYFDPWLAGVMIPVFIILGLCLIPYADTRPKETGFYGFRQRQFATSVFLSGYILWTILIVIGTFYRGPDWQFYGLYESRSIKKPSVLETRPLSHVIWNVNVGAHEAKSMNPWRVLRRESPGVVLLGMLFGGVPLILRMKSIRQYVPQWSRPTHWTMSVLLAFMILIPVKMYLNWLMDINYILWLPEIGINL</sequence>
<proteinExistence type="predicted"/>
<keyword evidence="7 10" id="KW-1133">Transmembrane helix</keyword>
<keyword evidence="3" id="KW-0349">Heme</keyword>
<comment type="subcellular location">
    <subcellularLocation>
        <location evidence="1">Membrane</location>
        <topology evidence="1">Multi-pass membrane protein</topology>
    </subcellularLocation>
</comment>
<keyword evidence="4 10" id="KW-0812">Transmembrane</keyword>
<dbReference type="OrthoDB" id="5398501at2"/>
<evidence type="ECO:0000256" key="1">
    <source>
        <dbReference type="ARBA" id="ARBA00004141"/>
    </source>
</evidence>
<evidence type="ECO:0000256" key="6">
    <source>
        <dbReference type="ARBA" id="ARBA00022982"/>
    </source>
</evidence>
<keyword evidence="2" id="KW-0813">Transport</keyword>
<dbReference type="GO" id="GO:0009055">
    <property type="term" value="F:electron transfer activity"/>
    <property type="evidence" value="ECO:0007669"/>
    <property type="project" value="InterPro"/>
</dbReference>
<evidence type="ECO:0000259" key="11">
    <source>
        <dbReference type="PROSITE" id="PS51003"/>
    </source>
</evidence>
<keyword evidence="13" id="KW-1185">Reference proteome</keyword>
<evidence type="ECO:0000256" key="8">
    <source>
        <dbReference type="ARBA" id="ARBA00023004"/>
    </source>
</evidence>
<evidence type="ECO:0000256" key="2">
    <source>
        <dbReference type="ARBA" id="ARBA00022448"/>
    </source>
</evidence>
<evidence type="ECO:0000256" key="9">
    <source>
        <dbReference type="ARBA" id="ARBA00023136"/>
    </source>
</evidence>
<dbReference type="RefSeq" id="WP_095414276.1">
    <property type="nucleotide sequence ID" value="NZ_CP018477.1"/>
</dbReference>
<dbReference type="InterPro" id="IPR005798">
    <property type="entry name" value="Cyt_b/b6_C"/>
</dbReference>
<evidence type="ECO:0000256" key="4">
    <source>
        <dbReference type="ARBA" id="ARBA00022692"/>
    </source>
</evidence>
<feature type="transmembrane region" description="Helical" evidence="10">
    <location>
        <begin position="39"/>
        <end position="59"/>
    </location>
</feature>
<evidence type="ECO:0000256" key="7">
    <source>
        <dbReference type="ARBA" id="ARBA00022989"/>
    </source>
</evidence>
<keyword evidence="6" id="KW-0249">Electron transport</keyword>
<feature type="transmembrane region" description="Helical" evidence="10">
    <location>
        <begin position="181"/>
        <end position="202"/>
    </location>
</feature>
<dbReference type="GO" id="GO:0046872">
    <property type="term" value="F:metal ion binding"/>
    <property type="evidence" value="ECO:0007669"/>
    <property type="project" value="UniProtKB-KW"/>
</dbReference>
<gene>
    <name evidence="12" type="ORF">THTE_1163</name>
</gene>
<feature type="transmembrane region" description="Helical" evidence="10">
    <location>
        <begin position="352"/>
        <end position="369"/>
    </location>
</feature>
<accession>A0A286RCS9</accession>
<feature type="domain" description="Cytochrome b/b6 C-terminal region profile" evidence="11">
    <location>
        <begin position="162"/>
        <end position="295"/>
    </location>
</feature>
<dbReference type="Pfam" id="PF00032">
    <property type="entry name" value="Cytochrom_B_C"/>
    <property type="match status" value="1"/>
</dbReference>
<dbReference type="SUPFAM" id="SSF81648">
    <property type="entry name" value="a domain/subunit of cytochrome bc1 complex (Ubiquinol-cytochrome c reductase)"/>
    <property type="match status" value="1"/>
</dbReference>
<dbReference type="Proteomes" id="UP000215086">
    <property type="component" value="Chromosome"/>
</dbReference>
<dbReference type="GO" id="GO:0016020">
    <property type="term" value="C:membrane"/>
    <property type="evidence" value="ECO:0007669"/>
    <property type="project" value="UniProtKB-SubCell"/>
</dbReference>
<evidence type="ECO:0000256" key="10">
    <source>
        <dbReference type="SAM" id="Phobius"/>
    </source>
</evidence>
<feature type="transmembrane region" description="Helical" evidence="10">
    <location>
        <begin position="6"/>
        <end position="27"/>
    </location>
</feature>
<dbReference type="PROSITE" id="PS51003">
    <property type="entry name" value="CYTB_CTER"/>
    <property type="match status" value="1"/>
</dbReference>
<dbReference type="GO" id="GO:0016491">
    <property type="term" value="F:oxidoreductase activity"/>
    <property type="evidence" value="ECO:0007669"/>
    <property type="project" value="InterPro"/>
</dbReference>
<feature type="transmembrane region" description="Helical" evidence="10">
    <location>
        <begin position="96"/>
        <end position="114"/>
    </location>
</feature>
<dbReference type="KEGG" id="ttf:THTE_1163"/>
<dbReference type="Gene3D" id="1.20.810.10">
    <property type="entry name" value="Cytochrome Bc1 Complex, Chain C"/>
    <property type="match status" value="1"/>
</dbReference>
<keyword evidence="5" id="KW-0479">Metal-binding</keyword>
<evidence type="ECO:0000256" key="3">
    <source>
        <dbReference type="ARBA" id="ARBA00022617"/>
    </source>
</evidence>
<feature type="transmembrane region" description="Helical" evidence="10">
    <location>
        <begin position="134"/>
        <end position="152"/>
    </location>
</feature>
<feature type="transmembrane region" description="Helical" evidence="10">
    <location>
        <begin position="390"/>
        <end position="409"/>
    </location>
</feature>
<evidence type="ECO:0000313" key="13">
    <source>
        <dbReference type="Proteomes" id="UP000215086"/>
    </source>
</evidence>
<dbReference type="EMBL" id="CP018477">
    <property type="protein sequence ID" value="ASV73765.1"/>
    <property type="molecule type" value="Genomic_DNA"/>
</dbReference>
<dbReference type="InterPro" id="IPR027387">
    <property type="entry name" value="Cytb/b6-like_sf"/>
</dbReference>
<dbReference type="InterPro" id="IPR036150">
    <property type="entry name" value="Cyt_b/b6_C_sf"/>
</dbReference>
<protein>
    <submittedName>
        <fullName evidence="12">Ubiquinol--cytochrome c reductase, cytochrome B subunit</fullName>
    </submittedName>
</protein>
<dbReference type="AlphaFoldDB" id="A0A286RCS9"/>
<name>A0A286RCS9_9BACT</name>
<keyword evidence="9 10" id="KW-0472">Membrane</keyword>
<feature type="transmembrane region" description="Helical" evidence="10">
    <location>
        <begin position="280"/>
        <end position="298"/>
    </location>
</feature>
<feature type="transmembrane region" description="Helical" evidence="10">
    <location>
        <begin position="239"/>
        <end position="259"/>
    </location>
</feature>
<evidence type="ECO:0000256" key="5">
    <source>
        <dbReference type="ARBA" id="ARBA00022723"/>
    </source>
</evidence>
<reference evidence="12 13" key="1">
    <citation type="journal article" name="Front. Microbiol.">
        <title>Sugar Metabolism of the First Thermophilic Planctomycete Thermogutta terrifontis: Comparative Genomic and Transcriptomic Approaches.</title>
        <authorList>
            <person name="Elcheninov A.G."/>
            <person name="Menzel P."/>
            <person name="Gudbergsdottir S.R."/>
            <person name="Slesarev A.I."/>
            <person name="Kadnikov V.V."/>
            <person name="Krogh A."/>
            <person name="Bonch-Osmolovskaya E.A."/>
            <person name="Peng X."/>
            <person name="Kublanov I.V."/>
        </authorList>
    </citation>
    <scope>NUCLEOTIDE SEQUENCE [LARGE SCALE GENOMIC DNA]</scope>
    <source>
        <strain evidence="12 13">R1</strain>
    </source>
</reference>